<feature type="domain" description="TRAP C4-dicarboxylate transport system permease DctM subunit" evidence="8">
    <location>
        <begin position="3"/>
        <end position="409"/>
    </location>
</feature>
<keyword evidence="4 7" id="KW-0812">Transmembrane</keyword>
<keyword evidence="6 7" id="KW-0472">Membrane</keyword>
<feature type="transmembrane region" description="Helical" evidence="7">
    <location>
        <begin position="307"/>
        <end position="334"/>
    </location>
</feature>
<keyword evidence="3" id="KW-0997">Cell inner membrane</keyword>
<sequence length="420" mass="44237">MLIAVVLMAFGAPIACCLGASALYYYAFVGNINMSAFPTTLYSSINSFTFLAIPFFILAGNLMNASGVTDKLINLSKAMVGGLQGGLGHVSVIANMFFATISGSAVASCAAIGSIMIPSLEEDGYDKAQATGICVASSCIGPMIPPSIPMIVYSITAGTSIAAMFLAGAVPGVILGLMLMLYCTYLAKKNNIVATRKFSFRVLWKTFLDSLVALVMPVIILGGIYGGMYTPTEAATIAVFYAIVVGLFVTKKLKLKHMPKILFDSAVASSVLMLVVGMATALSRILTILQIPQAIANELTAMTSNKIIILLLLNLLLLFVGCLMDLGAAVVMFVPCLLPLAEQLGLNLVHFGAMVTINLIIGFFTPPVGVCLYVGTSVGNVTIEELCKVIMPFVVIGIALALIVTFVPAVTLWLPTMMGY</sequence>
<dbReference type="KEGG" id="cpor:BED41_00545"/>
<feature type="transmembrane region" description="Helical" evidence="7">
    <location>
        <begin position="72"/>
        <end position="90"/>
    </location>
</feature>
<dbReference type="Pfam" id="PF06808">
    <property type="entry name" value="DctM"/>
    <property type="match status" value="1"/>
</dbReference>
<dbReference type="InterPro" id="IPR004681">
    <property type="entry name" value="TRAP_DctM"/>
</dbReference>
<evidence type="ECO:0000259" key="8">
    <source>
        <dbReference type="Pfam" id="PF06808"/>
    </source>
</evidence>
<comment type="subcellular location">
    <subcellularLocation>
        <location evidence="1">Cell inner membrane</location>
        <topology evidence="1">Multi-pass membrane protein</topology>
    </subcellularLocation>
</comment>
<proteinExistence type="predicted"/>
<feature type="transmembrane region" description="Helical" evidence="7">
    <location>
        <begin position="161"/>
        <end position="187"/>
    </location>
</feature>
<feature type="transmembrane region" description="Helical" evidence="7">
    <location>
        <begin position="262"/>
        <end position="287"/>
    </location>
</feature>
<evidence type="ECO:0000256" key="1">
    <source>
        <dbReference type="ARBA" id="ARBA00004429"/>
    </source>
</evidence>
<evidence type="ECO:0000256" key="6">
    <source>
        <dbReference type="ARBA" id="ARBA00023136"/>
    </source>
</evidence>
<gene>
    <name evidence="9" type="ORF">BED41_00545</name>
</gene>
<dbReference type="PANTHER" id="PTHR33362">
    <property type="entry name" value="SIALIC ACID TRAP TRANSPORTER PERMEASE PROTEIN SIAT-RELATED"/>
    <property type="match status" value="1"/>
</dbReference>
<evidence type="ECO:0000256" key="5">
    <source>
        <dbReference type="ARBA" id="ARBA00022989"/>
    </source>
</evidence>
<dbReference type="GO" id="GO:0022857">
    <property type="term" value="F:transmembrane transporter activity"/>
    <property type="evidence" value="ECO:0007669"/>
    <property type="project" value="TreeGrafter"/>
</dbReference>
<evidence type="ECO:0000313" key="10">
    <source>
        <dbReference type="Proteomes" id="UP000093044"/>
    </source>
</evidence>
<name>A0A1B2I972_9BACT</name>
<keyword evidence="10" id="KW-1185">Reference proteome</keyword>
<organism evidence="9 10">
    <name type="scientific">Cloacibacillus porcorum</name>
    <dbReference type="NCBI Taxonomy" id="1197717"/>
    <lineage>
        <taxon>Bacteria</taxon>
        <taxon>Thermotogati</taxon>
        <taxon>Synergistota</taxon>
        <taxon>Synergistia</taxon>
        <taxon>Synergistales</taxon>
        <taxon>Synergistaceae</taxon>
        <taxon>Cloacibacillus</taxon>
    </lineage>
</organism>
<evidence type="ECO:0000256" key="7">
    <source>
        <dbReference type="SAM" id="Phobius"/>
    </source>
</evidence>
<evidence type="ECO:0000256" key="4">
    <source>
        <dbReference type="ARBA" id="ARBA00022692"/>
    </source>
</evidence>
<evidence type="ECO:0000313" key="9">
    <source>
        <dbReference type="EMBL" id="ANZ46487.1"/>
    </source>
</evidence>
<dbReference type="InterPro" id="IPR010656">
    <property type="entry name" value="DctM"/>
</dbReference>
<feature type="transmembrane region" description="Helical" evidence="7">
    <location>
        <begin position="207"/>
        <end position="228"/>
    </location>
</feature>
<dbReference type="AlphaFoldDB" id="A0A1B2I972"/>
<feature type="transmembrane region" description="Helical" evidence="7">
    <location>
        <begin position="130"/>
        <end position="155"/>
    </location>
</feature>
<dbReference type="STRING" id="1197717.BED41_00545"/>
<feature type="transmembrane region" description="Helical" evidence="7">
    <location>
        <begin position="96"/>
        <end position="118"/>
    </location>
</feature>
<evidence type="ECO:0000256" key="3">
    <source>
        <dbReference type="ARBA" id="ARBA00022519"/>
    </source>
</evidence>
<dbReference type="EMBL" id="CP016757">
    <property type="protein sequence ID" value="ANZ46487.1"/>
    <property type="molecule type" value="Genomic_DNA"/>
</dbReference>
<feature type="transmembrane region" description="Helical" evidence="7">
    <location>
        <begin position="41"/>
        <end position="60"/>
    </location>
</feature>
<feature type="transmembrane region" description="Helical" evidence="7">
    <location>
        <begin position="389"/>
        <end position="414"/>
    </location>
</feature>
<dbReference type="NCBIfam" id="TIGR00786">
    <property type="entry name" value="dctM"/>
    <property type="match status" value="1"/>
</dbReference>
<dbReference type="PANTHER" id="PTHR33362:SF3">
    <property type="entry name" value="SIALIC ACID TRAP TRANSPORTER PERMEASE PROTEIN SIAT"/>
    <property type="match status" value="1"/>
</dbReference>
<dbReference type="PIRSF" id="PIRSF006066">
    <property type="entry name" value="HI0050"/>
    <property type="match status" value="1"/>
</dbReference>
<keyword evidence="2" id="KW-1003">Cell membrane</keyword>
<feature type="transmembrane region" description="Helical" evidence="7">
    <location>
        <begin position="346"/>
        <end position="369"/>
    </location>
</feature>
<reference evidence="9" key="1">
    <citation type="submission" date="2016-08" db="EMBL/GenBank/DDBJ databases">
        <title>Complete genome of Cloacibacillus porcorum.</title>
        <authorList>
            <person name="Looft T."/>
            <person name="Bayles D.O."/>
            <person name="Alt D.P."/>
        </authorList>
    </citation>
    <scope>NUCLEOTIDE SEQUENCE [LARGE SCALE GENOMIC DNA]</scope>
    <source>
        <strain evidence="9">CL-84</strain>
    </source>
</reference>
<dbReference type="GO" id="GO:0005886">
    <property type="term" value="C:plasma membrane"/>
    <property type="evidence" value="ECO:0007669"/>
    <property type="project" value="UniProtKB-SubCell"/>
</dbReference>
<keyword evidence="5 7" id="KW-1133">Transmembrane helix</keyword>
<dbReference type="Proteomes" id="UP000093044">
    <property type="component" value="Chromosome"/>
</dbReference>
<evidence type="ECO:0000256" key="2">
    <source>
        <dbReference type="ARBA" id="ARBA00022475"/>
    </source>
</evidence>
<protein>
    <recommendedName>
        <fullName evidence="8">TRAP C4-dicarboxylate transport system permease DctM subunit domain-containing protein</fullName>
    </recommendedName>
</protein>
<accession>A0A1B2I972</accession>